<evidence type="ECO:0000256" key="8">
    <source>
        <dbReference type="SAM" id="MobiDB-lite"/>
    </source>
</evidence>
<comment type="similarity">
    <text evidence="2">Belongs to the TRIM/RBCC family.</text>
</comment>
<dbReference type="InterPro" id="IPR001870">
    <property type="entry name" value="B30.2/SPRY"/>
</dbReference>
<feature type="domain" description="RING-type" evidence="9">
    <location>
        <begin position="16"/>
        <end position="60"/>
    </location>
</feature>
<keyword evidence="3" id="KW-0963">Cytoplasm</keyword>
<dbReference type="InterPro" id="IPR050143">
    <property type="entry name" value="TRIM/RBCC"/>
</dbReference>
<dbReference type="Gene3D" id="2.60.120.920">
    <property type="match status" value="1"/>
</dbReference>
<dbReference type="Pfam" id="PF00643">
    <property type="entry name" value="zf-B_box"/>
    <property type="match status" value="1"/>
</dbReference>
<keyword evidence="6" id="KW-0862">Zinc</keyword>
<keyword evidence="4" id="KW-0479">Metal-binding</keyword>
<comment type="subcellular location">
    <subcellularLocation>
        <location evidence="1">Cytoplasm</location>
    </subcellularLocation>
</comment>
<dbReference type="SUPFAM" id="SSF49899">
    <property type="entry name" value="Concanavalin A-like lectins/glucanases"/>
    <property type="match status" value="1"/>
</dbReference>
<dbReference type="SUPFAM" id="SSF57850">
    <property type="entry name" value="RING/U-box"/>
    <property type="match status" value="1"/>
</dbReference>
<dbReference type="EMBL" id="JH000802">
    <property type="protein sequence ID" value="EGW13272.1"/>
    <property type="molecule type" value="Genomic_DNA"/>
</dbReference>
<evidence type="ECO:0000256" key="4">
    <source>
        <dbReference type="ARBA" id="ARBA00022723"/>
    </source>
</evidence>
<reference evidence="14" key="1">
    <citation type="journal article" date="2011" name="Nat. Biotechnol.">
        <title>The genomic sequence of the Chinese hamster ovary (CHO)-K1 cell line.</title>
        <authorList>
            <person name="Xu X."/>
            <person name="Nagarajan H."/>
            <person name="Lewis N.E."/>
            <person name="Pan S."/>
            <person name="Cai Z."/>
            <person name="Liu X."/>
            <person name="Chen W."/>
            <person name="Xie M."/>
            <person name="Wang W."/>
            <person name="Hammond S."/>
            <person name="Andersen M.R."/>
            <person name="Neff N."/>
            <person name="Passarelli B."/>
            <person name="Koh W."/>
            <person name="Fan H.C."/>
            <person name="Wang J."/>
            <person name="Gui Y."/>
            <person name="Lee K.H."/>
            <person name="Betenbaugh M.J."/>
            <person name="Quake S.R."/>
            <person name="Famili I."/>
            <person name="Palsson B.O."/>
            <person name="Wang J."/>
        </authorList>
    </citation>
    <scope>NUCLEOTIDE SEQUENCE [LARGE SCALE GENOMIC DNA]</scope>
    <source>
        <strain evidence="14">CHO K1 cell line</strain>
    </source>
</reference>
<dbReference type="InterPro" id="IPR017907">
    <property type="entry name" value="Znf_RING_CS"/>
</dbReference>
<dbReference type="PANTHER" id="PTHR24103">
    <property type="entry name" value="E3 UBIQUITIN-PROTEIN LIGASE TRIM"/>
    <property type="match status" value="1"/>
</dbReference>
<dbReference type="STRING" id="10029.G3HVV3"/>
<feature type="compositionally biased region" description="Basic and acidic residues" evidence="8">
    <location>
        <begin position="469"/>
        <end position="490"/>
    </location>
</feature>
<accession>G3HVV3</accession>
<dbReference type="SMART" id="SM00589">
    <property type="entry name" value="PRY"/>
    <property type="match status" value="1"/>
</dbReference>
<dbReference type="InterPro" id="IPR006574">
    <property type="entry name" value="PRY"/>
</dbReference>
<reference evidence="12" key="2">
    <citation type="submission" date="2011-08" db="EMBL/GenBank/DDBJ databases">
        <title>The genomic sequence of the Chinese hamster ovary CHO-K1 cell line.</title>
        <authorList>
            <person name="Xu X."/>
            <person name="Nagarajan H."/>
            <person name="Lewis N.E."/>
            <person name="Pan S."/>
            <person name="Cai Z."/>
            <person name="Liu X."/>
            <person name="Chen W."/>
            <person name="Xie M."/>
            <person name="Wang W."/>
            <person name="Hammond S."/>
            <person name="Andersen M.R."/>
            <person name="Neff N."/>
            <person name="Passarelli B."/>
            <person name="Koh W."/>
            <person name="Fan C.H."/>
            <person name="Wang J."/>
            <person name="Gui Y."/>
            <person name="Lee K.H."/>
            <person name="Betenbaugh M.J."/>
            <person name="Quake S.R."/>
            <person name="Famili I."/>
            <person name="Palsson B.O."/>
            <person name="Wang J."/>
        </authorList>
    </citation>
    <scope>NUCLEOTIDE SEQUENCE</scope>
</reference>
<organism evidence="12 14">
    <name type="scientific">Cricetulus griseus</name>
    <name type="common">Chinese hamster</name>
    <name type="synonym">Cricetulus barabensis griseus</name>
    <dbReference type="NCBI Taxonomy" id="10029"/>
    <lineage>
        <taxon>Eukaryota</taxon>
        <taxon>Metazoa</taxon>
        <taxon>Chordata</taxon>
        <taxon>Craniata</taxon>
        <taxon>Vertebrata</taxon>
        <taxon>Euteleostomi</taxon>
        <taxon>Mammalia</taxon>
        <taxon>Eutheria</taxon>
        <taxon>Euarchontoglires</taxon>
        <taxon>Glires</taxon>
        <taxon>Rodentia</taxon>
        <taxon>Myomorpha</taxon>
        <taxon>Muroidea</taxon>
        <taxon>Cricetidae</taxon>
        <taxon>Cricetinae</taxon>
        <taxon>Cricetulus</taxon>
    </lineage>
</organism>
<evidence type="ECO:0000256" key="6">
    <source>
        <dbReference type="ARBA" id="ARBA00022833"/>
    </source>
</evidence>
<evidence type="ECO:0000313" key="14">
    <source>
        <dbReference type="Proteomes" id="UP000001075"/>
    </source>
</evidence>
<dbReference type="PROSITE" id="PS50188">
    <property type="entry name" value="B302_SPRY"/>
    <property type="match status" value="1"/>
</dbReference>
<dbReference type="GO" id="GO:0046597">
    <property type="term" value="P:host-mediated suppression of symbiont invasion"/>
    <property type="evidence" value="ECO:0007669"/>
    <property type="project" value="UniProtKB-ARBA"/>
</dbReference>
<dbReference type="InterPro" id="IPR013083">
    <property type="entry name" value="Znf_RING/FYVE/PHD"/>
</dbReference>
<evidence type="ECO:0000256" key="5">
    <source>
        <dbReference type="ARBA" id="ARBA00022771"/>
    </source>
</evidence>
<evidence type="ECO:0000313" key="13">
    <source>
        <dbReference type="EMBL" id="ERE87978.1"/>
    </source>
</evidence>
<evidence type="ECO:0000256" key="7">
    <source>
        <dbReference type="PROSITE-ProRule" id="PRU00024"/>
    </source>
</evidence>
<dbReference type="InterPro" id="IPR000315">
    <property type="entry name" value="Znf_B-box"/>
</dbReference>
<dbReference type="Proteomes" id="UP000001075">
    <property type="component" value="Unassembled WGS sequence"/>
</dbReference>
<dbReference type="Pfam" id="PF13765">
    <property type="entry name" value="PRY"/>
    <property type="match status" value="1"/>
</dbReference>
<dbReference type="Proteomes" id="UP000030759">
    <property type="component" value="Unassembled WGS sequence"/>
</dbReference>
<feature type="domain" description="B30.2/SPRY" evidence="11">
    <location>
        <begin position="252"/>
        <end position="446"/>
    </location>
</feature>
<dbReference type="SMART" id="SM00184">
    <property type="entry name" value="RING"/>
    <property type="match status" value="1"/>
</dbReference>
<evidence type="ECO:0000259" key="11">
    <source>
        <dbReference type="PROSITE" id="PS50188"/>
    </source>
</evidence>
<feature type="domain" description="B box-type" evidence="10">
    <location>
        <begin position="93"/>
        <end position="134"/>
    </location>
</feature>
<evidence type="ECO:0000259" key="9">
    <source>
        <dbReference type="PROSITE" id="PS50089"/>
    </source>
</evidence>
<dbReference type="InterPro" id="IPR043136">
    <property type="entry name" value="B30.2/SPRY_sf"/>
</dbReference>
<dbReference type="Pfam" id="PF00622">
    <property type="entry name" value="SPRY"/>
    <property type="match status" value="1"/>
</dbReference>
<gene>
    <name evidence="13" type="ORF">H671_1g3392</name>
    <name evidence="12" type="ORF">I79_015095</name>
</gene>
<evidence type="ECO:0000313" key="15">
    <source>
        <dbReference type="Proteomes" id="UP000030759"/>
    </source>
</evidence>
<evidence type="ECO:0000259" key="10">
    <source>
        <dbReference type="PROSITE" id="PS50119"/>
    </source>
</evidence>
<dbReference type="GO" id="GO:0005737">
    <property type="term" value="C:cytoplasm"/>
    <property type="evidence" value="ECO:0007669"/>
    <property type="project" value="UniProtKB-SubCell"/>
</dbReference>
<proteinExistence type="inferred from homology"/>
<reference evidence="13" key="4">
    <citation type="submission" date="2013-03" db="EMBL/GenBank/DDBJ databases">
        <title>Chinese hamster genome sequenced from sorted chromosomes.</title>
        <authorList>
            <person name="Brinkrolf K."/>
            <person name="Rupp O."/>
            <person name="Laux H."/>
            <person name="Kollin F."/>
            <person name="Ernst W."/>
            <person name="Linke B."/>
            <person name="Kofler R."/>
            <person name="Romand S."/>
            <person name="Hesse F."/>
            <person name="Budach W.E."/>
            <person name="Galosy S."/>
            <person name="Muller D."/>
            <person name="Noll T."/>
            <person name="Wienberg J."/>
            <person name="Jostock T."/>
            <person name="Leonard M."/>
            <person name="Grillari J."/>
            <person name="Tauch A."/>
            <person name="Goesmann A."/>
            <person name="Helk B."/>
            <person name="Mott J.E."/>
            <person name="Puehler A."/>
            <person name="Borth N."/>
        </authorList>
    </citation>
    <scope>NUCLEOTIDE SEQUENCE</scope>
    <source>
        <strain evidence="13">17A/GY</strain>
    </source>
</reference>
<dbReference type="SMART" id="SM00336">
    <property type="entry name" value="BBOX"/>
    <property type="match status" value="1"/>
</dbReference>
<dbReference type="FunFam" id="2.60.120.920:FF:000044">
    <property type="entry name" value="Tripartite motif-containing protein 10"/>
    <property type="match status" value="1"/>
</dbReference>
<dbReference type="EMBL" id="KE666539">
    <property type="protein sequence ID" value="ERE87978.1"/>
    <property type="molecule type" value="Genomic_DNA"/>
</dbReference>
<dbReference type="Pfam" id="PF15227">
    <property type="entry name" value="zf-C3HC4_4"/>
    <property type="match status" value="1"/>
</dbReference>
<dbReference type="Gene3D" id="3.30.40.10">
    <property type="entry name" value="Zinc/RING finger domain, C3HC4 (zinc finger)"/>
    <property type="match status" value="1"/>
</dbReference>
<dbReference type="InterPro" id="IPR013320">
    <property type="entry name" value="ConA-like_dom_sf"/>
</dbReference>
<dbReference type="PROSITE" id="PS50089">
    <property type="entry name" value="ZF_RING_2"/>
    <property type="match status" value="1"/>
</dbReference>
<dbReference type="InterPro" id="IPR003879">
    <property type="entry name" value="Butyrophylin_SPRY"/>
</dbReference>
<dbReference type="InterPro" id="IPR001841">
    <property type="entry name" value="Znf_RING"/>
</dbReference>
<dbReference type="PROSITE" id="PS50119">
    <property type="entry name" value="ZF_BBOX"/>
    <property type="match status" value="1"/>
</dbReference>
<dbReference type="SMART" id="SM00449">
    <property type="entry name" value="SPRY"/>
    <property type="match status" value="1"/>
</dbReference>
<dbReference type="SUPFAM" id="SSF57845">
    <property type="entry name" value="B-box zinc-binding domain"/>
    <property type="match status" value="1"/>
</dbReference>
<evidence type="ECO:0000256" key="1">
    <source>
        <dbReference type="ARBA" id="ARBA00004496"/>
    </source>
</evidence>
<dbReference type="AlphaFoldDB" id="G3HVV3"/>
<dbReference type="GO" id="GO:0008270">
    <property type="term" value="F:zinc ion binding"/>
    <property type="evidence" value="ECO:0007669"/>
    <property type="project" value="UniProtKB-KW"/>
</dbReference>
<reference evidence="15" key="3">
    <citation type="journal article" date="2013" name="Nat. Biotechnol.">
        <title>Chinese hamster genome sequenced from sorted chromosomes.</title>
        <authorList>
            <person name="Brinkrolf K."/>
            <person name="Rupp O."/>
            <person name="Laux H."/>
            <person name="Kollin F."/>
            <person name="Ernst W."/>
            <person name="Linke B."/>
            <person name="Kofler R."/>
            <person name="Romand S."/>
            <person name="Hesse F."/>
            <person name="Budach W.E."/>
            <person name="Galosy S."/>
            <person name="Muller D."/>
            <person name="Noll T."/>
            <person name="Wienberg J."/>
            <person name="Jostock T."/>
            <person name="Leonard M."/>
            <person name="Grillari J."/>
            <person name="Tauch A."/>
            <person name="Goesmann A."/>
            <person name="Helk B."/>
            <person name="Mott J.E."/>
            <person name="Puhler A."/>
            <person name="Borth N."/>
        </authorList>
    </citation>
    <scope>NUCLEOTIDE SEQUENCE [LARGE SCALE GENOMIC DNA]</scope>
    <source>
        <strain evidence="15">17A/GY</strain>
    </source>
</reference>
<evidence type="ECO:0000313" key="12">
    <source>
        <dbReference type="EMBL" id="EGW13272.1"/>
    </source>
</evidence>
<dbReference type="PRINTS" id="PR01407">
    <property type="entry name" value="BUTYPHLNCDUF"/>
</dbReference>
<sequence length="511" mass="57710">MASAPSVTSLADEVNCPICQGTLREPVTIDCGHNFCRGCLTRYCEIPGPELESLSCPLCKEPFRPGSFRPNWQLANVVENIERLQLASTQGPEVEDACPEHREKVYFFCEEDEAQLCVVCREAGQHRTHTVRFLEDAAGPYRTQVATKRQQVISQFAHLSQFLEEQQSVLLAQLERLDGDILKQQEEFDSLATGEICRFSTLIEELEEKNKRPARGLLTYFSPYCHFCAPRCETRKCRKPEAISPELGQRIRDFTQQAIPLQQEMKTFLAQIALDPQTSHPKLLLSEDHRRARFSYKWQNSPDTPQRFDRATCVLAQRGFTGGRHTWVVNVDLAHGGSCTVGVAREDVQRKGELRLRPEEGTWAVRLAWGFVSALGSFPTRLALEQQPRKVQVSLDYEVGWVTFVNAVTQEHIYTFTASFTREIFPLFGLWGRGSSFSLSCQEGPVCAFPSATSMPTDISKWAELLNPQEDKPPKSDKPIFSNRSEDHSGKSKVAVFHKKDPPRSPVASIS</sequence>
<protein>
    <submittedName>
        <fullName evidence="12">Tripartite motif-containing protein 10</fullName>
    </submittedName>
</protein>
<name>G3HVV3_CRIGR</name>
<evidence type="ECO:0000256" key="2">
    <source>
        <dbReference type="ARBA" id="ARBA00008518"/>
    </source>
</evidence>
<dbReference type="PROSITE" id="PS00518">
    <property type="entry name" value="ZF_RING_1"/>
    <property type="match status" value="1"/>
</dbReference>
<dbReference type="Gene3D" id="3.30.160.60">
    <property type="entry name" value="Classic Zinc Finger"/>
    <property type="match status" value="1"/>
</dbReference>
<dbReference type="CDD" id="cd15827">
    <property type="entry name" value="SPRY_PRY_TRIM10"/>
    <property type="match status" value="1"/>
</dbReference>
<dbReference type="InterPro" id="IPR003877">
    <property type="entry name" value="SPRY_dom"/>
</dbReference>
<feature type="region of interest" description="Disordered" evidence="8">
    <location>
        <begin position="467"/>
        <end position="511"/>
    </location>
</feature>
<evidence type="ECO:0000256" key="3">
    <source>
        <dbReference type="ARBA" id="ARBA00022490"/>
    </source>
</evidence>
<keyword evidence="5 7" id="KW-0863">Zinc-finger</keyword>